<dbReference type="GO" id="GO:0016020">
    <property type="term" value="C:membrane"/>
    <property type="evidence" value="ECO:0007669"/>
    <property type="project" value="UniProtKB-SubCell"/>
</dbReference>
<dbReference type="Pfam" id="PF08488">
    <property type="entry name" value="WAK"/>
    <property type="match status" value="1"/>
</dbReference>
<evidence type="ECO:0000313" key="10">
    <source>
        <dbReference type="Proteomes" id="UP001202328"/>
    </source>
</evidence>
<dbReference type="GO" id="GO:0030247">
    <property type="term" value="F:polysaccharide binding"/>
    <property type="evidence" value="ECO:0007669"/>
    <property type="project" value="InterPro"/>
</dbReference>
<dbReference type="Pfam" id="PF13947">
    <property type="entry name" value="GUB_WAK_bind"/>
    <property type="match status" value="1"/>
</dbReference>
<keyword evidence="3 6" id="KW-0732">Signal</keyword>
<gene>
    <name evidence="9" type="ORF">MKW98_032204</name>
</gene>
<feature type="domain" description="Wall-associated receptor kinase galacturonan-binding" evidence="8">
    <location>
        <begin position="34"/>
        <end position="92"/>
    </location>
</feature>
<dbReference type="PANTHER" id="PTHR33491">
    <property type="entry name" value="OSJNBA0016N04.9 PROTEIN"/>
    <property type="match status" value="1"/>
</dbReference>
<dbReference type="InterPro" id="IPR025287">
    <property type="entry name" value="WAK_GUB"/>
</dbReference>
<accession>A0AAD4SGP2</accession>
<protein>
    <submittedName>
        <fullName evidence="9">Uncharacterized protein</fullName>
    </submittedName>
</protein>
<dbReference type="Proteomes" id="UP001202328">
    <property type="component" value="Unassembled WGS sequence"/>
</dbReference>
<dbReference type="EMBL" id="JAJJMB010011222">
    <property type="protein sequence ID" value="KAI3903550.1"/>
    <property type="molecule type" value="Genomic_DNA"/>
</dbReference>
<proteinExistence type="predicted"/>
<evidence type="ECO:0000256" key="6">
    <source>
        <dbReference type="SAM" id="SignalP"/>
    </source>
</evidence>
<evidence type="ECO:0000256" key="5">
    <source>
        <dbReference type="ARBA" id="ARBA00023180"/>
    </source>
</evidence>
<comment type="caution">
    <text evidence="9">The sequence shown here is derived from an EMBL/GenBank/DDBJ whole genome shotgun (WGS) entry which is preliminary data.</text>
</comment>
<keyword evidence="10" id="KW-1185">Reference proteome</keyword>
<keyword evidence="5" id="KW-0325">Glycoprotein</keyword>
<feature type="signal peptide" evidence="6">
    <location>
        <begin position="1"/>
        <end position="23"/>
    </location>
</feature>
<evidence type="ECO:0000256" key="3">
    <source>
        <dbReference type="ARBA" id="ARBA00022729"/>
    </source>
</evidence>
<keyword evidence="2" id="KW-0808">Transferase</keyword>
<feature type="non-terminal residue" evidence="9">
    <location>
        <position position="338"/>
    </location>
</feature>
<feature type="chain" id="PRO_5041982993" evidence="6">
    <location>
        <begin position="24"/>
        <end position="338"/>
    </location>
</feature>
<name>A0AAD4SGP2_9MAGN</name>
<dbReference type="InterPro" id="IPR013695">
    <property type="entry name" value="WAK"/>
</dbReference>
<organism evidence="9 10">
    <name type="scientific">Papaver atlanticum</name>
    <dbReference type="NCBI Taxonomy" id="357466"/>
    <lineage>
        <taxon>Eukaryota</taxon>
        <taxon>Viridiplantae</taxon>
        <taxon>Streptophyta</taxon>
        <taxon>Embryophyta</taxon>
        <taxon>Tracheophyta</taxon>
        <taxon>Spermatophyta</taxon>
        <taxon>Magnoliopsida</taxon>
        <taxon>Ranunculales</taxon>
        <taxon>Papaveraceae</taxon>
        <taxon>Papaveroideae</taxon>
        <taxon>Papaver</taxon>
    </lineage>
</organism>
<evidence type="ECO:0000259" key="7">
    <source>
        <dbReference type="Pfam" id="PF08488"/>
    </source>
</evidence>
<reference evidence="9" key="1">
    <citation type="submission" date="2022-04" db="EMBL/GenBank/DDBJ databases">
        <title>A functionally conserved STORR gene fusion in Papaver species that diverged 16.8 million years ago.</title>
        <authorList>
            <person name="Catania T."/>
        </authorList>
    </citation>
    <scope>NUCLEOTIDE SEQUENCE</scope>
    <source>
        <strain evidence="9">S-188037</strain>
    </source>
</reference>
<evidence type="ECO:0000256" key="2">
    <source>
        <dbReference type="ARBA" id="ARBA00022679"/>
    </source>
</evidence>
<dbReference type="GO" id="GO:0004674">
    <property type="term" value="F:protein serine/threonine kinase activity"/>
    <property type="evidence" value="ECO:0007669"/>
    <property type="project" value="InterPro"/>
</dbReference>
<keyword evidence="4" id="KW-1015">Disulfide bond</keyword>
<evidence type="ECO:0000256" key="4">
    <source>
        <dbReference type="ARBA" id="ARBA00023157"/>
    </source>
</evidence>
<dbReference type="AlphaFoldDB" id="A0AAD4SGP2"/>
<evidence type="ECO:0000259" key="8">
    <source>
        <dbReference type="Pfam" id="PF13947"/>
    </source>
</evidence>
<feature type="domain" description="Wall-associated receptor kinase" evidence="7">
    <location>
        <begin position="201"/>
        <end position="250"/>
    </location>
</feature>
<comment type="subcellular location">
    <subcellularLocation>
        <location evidence="1">Membrane</location>
        <topology evidence="1">Single-pass type I membrane protein</topology>
    </subcellularLocation>
</comment>
<evidence type="ECO:0000313" key="9">
    <source>
        <dbReference type="EMBL" id="KAI3903550.1"/>
    </source>
</evidence>
<sequence>MFLQLLFQLMVIICCWRIELVSSSLSFFQTKPGCESKCGNVSIPYPFGILPSSSSSGRDCSIDGALRSYGFSINCNTSYDPPKAFLASGRRKYEQFYVLIGETIQYELEILSISESEIRLKTWQTTTCYDKSGGLLTSSRQFVYVNFRGSPFTFSETKNRVFAVGCDTFAQAYMSDNVKNYTYTCQSGCDGRINVLDQGGSCTGSGCCQMTFPKGQTKFTGVEMSPNNHTAVWSFNPCSSIFMAEQDHYKFNPATDLLNPPQNMSLVYREGNQDVPIPVVLNWALGNQTCEEAQKDLATFACHQDYNSNCIDSDNGLGYRCSCNKGYEGNPYFTPGCQ</sequence>
<evidence type="ECO:0000256" key="1">
    <source>
        <dbReference type="ARBA" id="ARBA00004479"/>
    </source>
</evidence>